<keyword evidence="3" id="KW-0689">Ribosomal protein</keyword>
<dbReference type="InterPro" id="IPR036324">
    <property type="entry name" value="Mn/Fe_SOD_N_sf"/>
</dbReference>
<dbReference type="GeneID" id="30035482"/>
<sequence length="307" mass="34552">MLSSIRGGLRQPSIRATWAIVRSSPGRSLHTVPEMPHLDREKGISGLLSPKGLEVAWFQYQAYLINELNKRTQDTYLKDSTPFQIMRATADLPEFHDINFYASQAYSNEFFFESLKDSVNLEAKIGRPVNKSFVDISTHVINSPFISAASSTTSSGSTSSSPDSSAARLSNLLTHSFDTAVSFRELLINRADSIFGNGYVWLLWLSDWDVRLVNTYNSGTPLSHVRNTETAEAAAHNSARSFGQINSSFEVNSNVPLLNFNAWQHVYLTDYGVAGKRKFLENLFDCIDWDRVSKRIPKQQEYGTKYQ</sequence>
<evidence type="ECO:0000259" key="2">
    <source>
        <dbReference type="Pfam" id="PF02777"/>
    </source>
</evidence>
<dbReference type="GO" id="GO:0004784">
    <property type="term" value="F:superoxide dismutase activity"/>
    <property type="evidence" value="ECO:0007669"/>
    <property type="project" value="InterPro"/>
</dbReference>
<dbReference type="InterPro" id="IPR036314">
    <property type="entry name" value="SOD_C_sf"/>
</dbReference>
<dbReference type="GO" id="GO:0046872">
    <property type="term" value="F:metal ion binding"/>
    <property type="evidence" value="ECO:0007669"/>
    <property type="project" value="InterPro"/>
</dbReference>
<evidence type="ECO:0000313" key="4">
    <source>
        <dbReference type="Proteomes" id="UP000189580"/>
    </source>
</evidence>
<dbReference type="Gene3D" id="3.55.40.20">
    <property type="entry name" value="Iron/manganese superoxide dismutase, C-terminal domain"/>
    <property type="match status" value="1"/>
</dbReference>
<dbReference type="RefSeq" id="XP_018738291.1">
    <property type="nucleotide sequence ID" value="XM_018880475.1"/>
</dbReference>
<dbReference type="PANTHER" id="PTHR43595">
    <property type="entry name" value="37S RIBOSOMAL PROTEIN S26, MITOCHONDRIAL"/>
    <property type="match status" value="1"/>
</dbReference>
<name>A0A167FX55_9ASCO</name>
<dbReference type="GO" id="GO:0005737">
    <property type="term" value="C:cytoplasm"/>
    <property type="evidence" value="ECO:0007669"/>
    <property type="project" value="TreeGrafter"/>
</dbReference>
<dbReference type="SUPFAM" id="SSF54719">
    <property type="entry name" value="Fe,Mn superoxide dismutase (SOD), C-terminal domain"/>
    <property type="match status" value="1"/>
</dbReference>
<dbReference type="Proteomes" id="UP000189580">
    <property type="component" value="Chromosome b"/>
</dbReference>
<keyword evidence="4" id="KW-1185">Reference proteome</keyword>
<dbReference type="InterPro" id="IPR019832">
    <property type="entry name" value="Mn/Fe_SOD_C"/>
</dbReference>
<dbReference type="Pfam" id="PF02777">
    <property type="entry name" value="Sod_Fe_C"/>
    <property type="match status" value="2"/>
</dbReference>
<evidence type="ECO:0000256" key="1">
    <source>
        <dbReference type="ARBA" id="ARBA00037226"/>
    </source>
</evidence>
<dbReference type="PANTHER" id="PTHR43595:SF2">
    <property type="entry name" value="SMALL RIBOSOMAL SUBUNIT PROTEIN MS42"/>
    <property type="match status" value="1"/>
</dbReference>
<proteinExistence type="predicted"/>
<reference evidence="3 4" key="1">
    <citation type="submission" date="2016-02" db="EMBL/GenBank/DDBJ databases">
        <title>Complete genome sequence and transcriptome regulation of the pentose utilising yeast Sugiyamaella lignohabitans.</title>
        <authorList>
            <person name="Bellasio M."/>
            <person name="Peymann A."/>
            <person name="Valli M."/>
            <person name="Sipitzky M."/>
            <person name="Graf A."/>
            <person name="Sauer M."/>
            <person name="Marx H."/>
            <person name="Mattanovich D."/>
        </authorList>
    </citation>
    <scope>NUCLEOTIDE SEQUENCE [LARGE SCALE GENOMIC DNA]</scope>
    <source>
        <strain evidence="3 4">CBS 10342</strain>
    </source>
</reference>
<feature type="domain" description="Manganese/iron superoxide dismutase C-terminal" evidence="2">
    <location>
        <begin position="168"/>
        <end position="224"/>
    </location>
</feature>
<evidence type="ECO:0000313" key="3">
    <source>
        <dbReference type="EMBL" id="ANB15814.1"/>
    </source>
</evidence>
<accession>A0A167FX55</accession>
<comment type="function">
    <text evidence="1">Component of the mitochondrial ribosome (mitoribosome), a dedicated translation machinery responsible for the synthesis of mitochondrial genome-encoded proteins, including at least some of the essential transmembrane subunits of the mitochondrial respiratory chain. The mitoribosomes are attached to the mitochondrial inner membrane and translation products are cotranslationally integrated into the membrane.</text>
</comment>
<dbReference type="GO" id="GO:0005840">
    <property type="term" value="C:ribosome"/>
    <property type="evidence" value="ECO:0007669"/>
    <property type="project" value="UniProtKB-KW"/>
</dbReference>
<organism evidence="3 4">
    <name type="scientific">Sugiyamaella lignohabitans</name>
    <dbReference type="NCBI Taxonomy" id="796027"/>
    <lineage>
        <taxon>Eukaryota</taxon>
        <taxon>Fungi</taxon>
        <taxon>Dikarya</taxon>
        <taxon>Ascomycota</taxon>
        <taxon>Saccharomycotina</taxon>
        <taxon>Dipodascomycetes</taxon>
        <taxon>Dipodascales</taxon>
        <taxon>Trichomonascaceae</taxon>
        <taxon>Sugiyamaella</taxon>
    </lineage>
</organism>
<keyword evidence="3" id="KW-0687">Ribonucleoprotein</keyword>
<feature type="domain" description="Manganese/iron superoxide dismutase C-terminal" evidence="2">
    <location>
        <begin position="251"/>
        <end position="295"/>
    </location>
</feature>
<gene>
    <name evidence="3" type="primary">MRP1</name>
    <name evidence="3" type="ORF">AWJ20_3458</name>
</gene>
<dbReference type="OrthoDB" id="275227at2759"/>
<protein>
    <submittedName>
        <fullName evidence="3">Mitochondrial 37S ribosomal protein MRP1</fullName>
    </submittedName>
</protein>
<dbReference type="SUPFAM" id="SSF46609">
    <property type="entry name" value="Fe,Mn superoxide dismutase (SOD), N-terminal domain"/>
    <property type="match status" value="1"/>
</dbReference>
<dbReference type="EMBL" id="CP014503">
    <property type="protein sequence ID" value="ANB15814.1"/>
    <property type="molecule type" value="Genomic_DNA"/>
</dbReference>
<dbReference type="AlphaFoldDB" id="A0A167FX55"/>
<dbReference type="KEGG" id="slb:AWJ20_3458"/>